<keyword evidence="4" id="KW-0508">mRNA splicing</keyword>
<evidence type="ECO:0000256" key="6">
    <source>
        <dbReference type="PROSITE-ProRule" id="PRU00176"/>
    </source>
</evidence>
<feature type="domain" description="RRM" evidence="8">
    <location>
        <begin position="245"/>
        <end position="323"/>
    </location>
</feature>
<dbReference type="InterPro" id="IPR035979">
    <property type="entry name" value="RBD_domain_sf"/>
</dbReference>
<evidence type="ECO:0000256" key="3">
    <source>
        <dbReference type="ARBA" id="ARBA00022884"/>
    </source>
</evidence>
<evidence type="ECO:0000313" key="9">
    <source>
        <dbReference type="EMBL" id="KAF2682418.1"/>
    </source>
</evidence>
<dbReference type="PROSITE" id="PS50102">
    <property type="entry name" value="RRM"/>
    <property type="match status" value="2"/>
</dbReference>
<feature type="region of interest" description="Disordered" evidence="7">
    <location>
        <begin position="97"/>
        <end position="144"/>
    </location>
</feature>
<name>A0A6G1IWC7_9PLEO</name>
<evidence type="ECO:0000313" key="10">
    <source>
        <dbReference type="Proteomes" id="UP000799291"/>
    </source>
</evidence>
<evidence type="ECO:0000256" key="5">
    <source>
        <dbReference type="ARBA" id="ARBA00023242"/>
    </source>
</evidence>
<gene>
    <name evidence="9" type="ORF">K458DRAFT_342015</name>
</gene>
<dbReference type="Gene3D" id="3.30.70.330">
    <property type="match status" value="2"/>
</dbReference>
<dbReference type="GO" id="GO:0006397">
    <property type="term" value="P:mRNA processing"/>
    <property type="evidence" value="ECO:0007669"/>
    <property type="project" value="UniProtKB-KW"/>
</dbReference>
<protein>
    <submittedName>
        <fullName evidence="9">RNA-binding domain-containing protein</fullName>
    </submittedName>
</protein>
<evidence type="ECO:0000256" key="1">
    <source>
        <dbReference type="ARBA" id="ARBA00004123"/>
    </source>
</evidence>
<proteinExistence type="predicted"/>
<dbReference type="Proteomes" id="UP000799291">
    <property type="component" value="Unassembled WGS sequence"/>
</dbReference>
<dbReference type="EMBL" id="MU005587">
    <property type="protein sequence ID" value="KAF2682418.1"/>
    <property type="molecule type" value="Genomic_DNA"/>
</dbReference>
<evidence type="ECO:0000256" key="7">
    <source>
        <dbReference type="SAM" id="MobiDB-lite"/>
    </source>
</evidence>
<dbReference type="GO" id="GO:0008380">
    <property type="term" value="P:RNA splicing"/>
    <property type="evidence" value="ECO:0007669"/>
    <property type="project" value="UniProtKB-KW"/>
</dbReference>
<dbReference type="OrthoDB" id="6730379at2759"/>
<keyword evidence="3 6" id="KW-0694">RNA-binding</keyword>
<dbReference type="SUPFAM" id="SSF54928">
    <property type="entry name" value="RNA-binding domain, RBD"/>
    <property type="match status" value="2"/>
</dbReference>
<dbReference type="PANTHER" id="PTHR48028">
    <property type="entry name" value="GLYCINE-RICH RNA-BINDING PROTEIN RZ1A"/>
    <property type="match status" value="1"/>
</dbReference>
<dbReference type="InterPro" id="IPR051106">
    <property type="entry name" value="RNA-bind/splicing_reg"/>
</dbReference>
<dbReference type="Pfam" id="PF00076">
    <property type="entry name" value="RRM_1"/>
    <property type="match status" value="2"/>
</dbReference>
<sequence>MFLLRRTAARAIASAPSAVFVKPRSITTLTPAFRLRQQRWIAPSFQRRFASDEPLKSESSTETTPSTETSTEPEQAAVEASESFAQTVTEAPVEENLTSAQEAAQAEPTDASATVGANTLDAVADQADGARPKRDRKIGGAPAEPSPTIYVGNLYYEVTGDQLKRVFSRFGEVDSVKIIYDNRGLSRGFAYVEYKNVNDAQSAVDNLDMQVFEGRNLVVQFHRAKENSKMRDPVKGGYAANPPSKTLFIGNMSFEMSDKDLNDLFRDIRNVMDVRVAIDRRTGQPRGFAHADFIDVASATRAKEVLGEKIIYGRQLRVDFSKSAAQNDNRGPRRDREQ</sequence>
<dbReference type="GO" id="GO:0005634">
    <property type="term" value="C:nucleus"/>
    <property type="evidence" value="ECO:0007669"/>
    <property type="project" value="UniProtKB-SubCell"/>
</dbReference>
<dbReference type="FunFam" id="3.30.70.330:FF:000843">
    <property type="entry name" value="Nucleic acid-binding protein"/>
    <property type="match status" value="1"/>
</dbReference>
<dbReference type="InterPro" id="IPR012677">
    <property type="entry name" value="Nucleotide-bd_a/b_plait_sf"/>
</dbReference>
<keyword evidence="5" id="KW-0539">Nucleus</keyword>
<dbReference type="PANTHER" id="PTHR48028:SF4">
    <property type="entry name" value="SC35-LIKE SPLICING FACTOR"/>
    <property type="match status" value="1"/>
</dbReference>
<keyword evidence="10" id="KW-1185">Reference proteome</keyword>
<dbReference type="AlphaFoldDB" id="A0A6G1IWC7"/>
<organism evidence="9 10">
    <name type="scientific">Lentithecium fluviatile CBS 122367</name>
    <dbReference type="NCBI Taxonomy" id="1168545"/>
    <lineage>
        <taxon>Eukaryota</taxon>
        <taxon>Fungi</taxon>
        <taxon>Dikarya</taxon>
        <taxon>Ascomycota</taxon>
        <taxon>Pezizomycotina</taxon>
        <taxon>Dothideomycetes</taxon>
        <taxon>Pleosporomycetidae</taxon>
        <taxon>Pleosporales</taxon>
        <taxon>Massarineae</taxon>
        <taxon>Lentitheciaceae</taxon>
        <taxon>Lentithecium</taxon>
    </lineage>
</organism>
<comment type="subcellular location">
    <subcellularLocation>
        <location evidence="1">Nucleus</location>
    </subcellularLocation>
</comment>
<accession>A0A6G1IWC7</accession>
<evidence type="ECO:0000259" key="8">
    <source>
        <dbReference type="PROSITE" id="PS50102"/>
    </source>
</evidence>
<reference evidence="9" key="1">
    <citation type="journal article" date="2020" name="Stud. Mycol.">
        <title>101 Dothideomycetes genomes: a test case for predicting lifestyles and emergence of pathogens.</title>
        <authorList>
            <person name="Haridas S."/>
            <person name="Albert R."/>
            <person name="Binder M."/>
            <person name="Bloem J."/>
            <person name="Labutti K."/>
            <person name="Salamov A."/>
            <person name="Andreopoulos B."/>
            <person name="Baker S."/>
            <person name="Barry K."/>
            <person name="Bills G."/>
            <person name="Bluhm B."/>
            <person name="Cannon C."/>
            <person name="Castanera R."/>
            <person name="Culley D."/>
            <person name="Daum C."/>
            <person name="Ezra D."/>
            <person name="Gonzalez J."/>
            <person name="Henrissat B."/>
            <person name="Kuo A."/>
            <person name="Liang C."/>
            <person name="Lipzen A."/>
            <person name="Lutzoni F."/>
            <person name="Magnuson J."/>
            <person name="Mondo S."/>
            <person name="Nolan M."/>
            <person name="Ohm R."/>
            <person name="Pangilinan J."/>
            <person name="Park H.-J."/>
            <person name="Ramirez L."/>
            <person name="Alfaro M."/>
            <person name="Sun H."/>
            <person name="Tritt A."/>
            <person name="Yoshinaga Y."/>
            <person name="Zwiers L.-H."/>
            <person name="Turgeon B."/>
            <person name="Goodwin S."/>
            <person name="Spatafora J."/>
            <person name="Crous P."/>
            <person name="Grigoriev I."/>
        </authorList>
    </citation>
    <scope>NUCLEOTIDE SEQUENCE</scope>
    <source>
        <strain evidence="9">CBS 122367</strain>
    </source>
</reference>
<evidence type="ECO:0000256" key="4">
    <source>
        <dbReference type="ARBA" id="ARBA00023187"/>
    </source>
</evidence>
<feature type="compositionally biased region" description="Low complexity" evidence="7">
    <location>
        <begin position="57"/>
        <end position="74"/>
    </location>
</feature>
<feature type="region of interest" description="Disordered" evidence="7">
    <location>
        <begin position="51"/>
        <end position="76"/>
    </location>
</feature>
<dbReference type="SMART" id="SM00360">
    <property type="entry name" value="RRM"/>
    <property type="match status" value="2"/>
</dbReference>
<evidence type="ECO:0000256" key="2">
    <source>
        <dbReference type="ARBA" id="ARBA00022664"/>
    </source>
</evidence>
<dbReference type="InterPro" id="IPR000504">
    <property type="entry name" value="RRM_dom"/>
</dbReference>
<keyword evidence="2" id="KW-0507">mRNA processing</keyword>
<feature type="domain" description="RRM" evidence="8">
    <location>
        <begin position="147"/>
        <end position="224"/>
    </location>
</feature>
<dbReference type="GO" id="GO:0003723">
    <property type="term" value="F:RNA binding"/>
    <property type="evidence" value="ECO:0007669"/>
    <property type="project" value="UniProtKB-UniRule"/>
</dbReference>